<evidence type="ECO:0000313" key="3">
    <source>
        <dbReference type="Proteomes" id="UP000823388"/>
    </source>
</evidence>
<protein>
    <submittedName>
        <fullName evidence="2">Uncharacterized protein</fullName>
    </submittedName>
</protein>
<reference evidence="2" key="1">
    <citation type="submission" date="2020-05" db="EMBL/GenBank/DDBJ databases">
        <title>WGS assembly of Panicum virgatum.</title>
        <authorList>
            <person name="Lovell J.T."/>
            <person name="Jenkins J."/>
            <person name="Shu S."/>
            <person name="Juenger T.E."/>
            <person name="Schmutz J."/>
        </authorList>
    </citation>
    <scope>NUCLEOTIDE SEQUENCE</scope>
    <source>
        <strain evidence="2">AP13</strain>
    </source>
</reference>
<feature type="compositionally biased region" description="Polar residues" evidence="1">
    <location>
        <begin position="54"/>
        <end position="64"/>
    </location>
</feature>
<accession>A0A8T0TJ63</accession>
<proteinExistence type="predicted"/>
<organism evidence="2 3">
    <name type="scientific">Panicum virgatum</name>
    <name type="common">Blackwell switchgrass</name>
    <dbReference type="NCBI Taxonomy" id="38727"/>
    <lineage>
        <taxon>Eukaryota</taxon>
        <taxon>Viridiplantae</taxon>
        <taxon>Streptophyta</taxon>
        <taxon>Embryophyta</taxon>
        <taxon>Tracheophyta</taxon>
        <taxon>Spermatophyta</taxon>
        <taxon>Magnoliopsida</taxon>
        <taxon>Liliopsida</taxon>
        <taxon>Poales</taxon>
        <taxon>Poaceae</taxon>
        <taxon>PACMAD clade</taxon>
        <taxon>Panicoideae</taxon>
        <taxon>Panicodae</taxon>
        <taxon>Paniceae</taxon>
        <taxon>Panicinae</taxon>
        <taxon>Panicum</taxon>
        <taxon>Panicum sect. Hiantes</taxon>
    </lineage>
</organism>
<evidence type="ECO:0000313" key="2">
    <source>
        <dbReference type="EMBL" id="KAG2611901.1"/>
    </source>
</evidence>
<dbReference type="AlphaFoldDB" id="A0A8T0TJ63"/>
<name>A0A8T0TJ63_PANVG</name>
<dbReference type="Proteomes" id="UP000823388">
    <property type="component" value="Chromosome 4K"/>
</dbReference>
<comment type="caution">
    <text evidence="2">The sequence shown here is derived from an EMBL/GenBank/DDBJ whole genome shotgun (WGS) entry which is preliminary data.</text>
</comment>
<gene>
    <name evidence="2" type="ORF">PVAP13_4KG154405</name>
</gene>
<feature type="region of interest" description="Disordered" evidence="1">
    <location>
        <begin position="43"/>
        <end position="64"/>
    </location>
</feature>
<keyword evidence="3" id="KW-1185">Reference proteome</keyword>
<dbReference type="EMBL" id="CM029043">
    <property type="protein sequence ID" value="KAG2611901.1"/>
    <property type="molecule type" value="Genomic_DNA"/>
</dbReference>
<evidence type="ECO:0000256" key="1">
    <source>
        <dbReference type="SAM" id="MobiDB-lite"/>
    </source>
</evidence>
<sequence>MKIGWPILLNQQSSPPNTVHQMAQTFMATTTHMIPTASLQSGNIKADQEETESHPSLTSNVFPA</sequence>